<dbReference type="SUPFAM" id="SSF46689">
    <property type="entry name" value="Homeodomain-like"/>
    <property type="match status" value="1"/>
</dbReference>
<evidence type="ECO:0000313" key="6">
    <source>
        <dbReference type="EMBL" id="OPB00359.1"/>
    </source>
</evidence>
<dbReference type="SUPFAM" id="SSF48498">
    <property type="entry name" value="Tetracyclin repressor-like, C-terminal domain"/>
    <property type="match status" value="1"/>
</dbReference>
<keyword evidence="1" id="KW-0805">Transcription regulation</keyword>
<keyword evidence="3" id="KW-0804">Transcription</keyword>
<dbReference type="Proteomes" id="UP000190965">
    <property type="component" value="Unassembled WGS sequence"/>
</dbReference>
<proteinExistence type="predicted"/>
<evidence type="ECO:0000256" key="4">
    <source>
        <dbReference type="PROSITE-ProRule" id="PRU00335"/>
    </source>
</evidence>
<comment type="caution">
    <text evidence="6">The sequence shown here is derived from an EMBL/GenBank/DDBJ whole genome shotgun (WGS) entry which is preliminary data.</text>
</comment>
<evidence type="ECO:0000313" key="7">
    <source>
        <dbReference type="Proteomes" id="UP000190965"/>
    </source>
</evidence>
<evidence type="ECO:0000259" key="5">
    <source>
        <dbReference type="PROSITE" id="PS50977"/>
    </source>
</evidence>
<feature type="domain" description="HTH tetR-type" evidence="5">
    <location>
        <begin position="15"/>
        <end position="75"/>
    </location>
</feature>
<dbReference type="GO" id="GO:0000976">
    <property type="term" value="F:transcription cis-regulatory region binding"/>
    <property type="evidence" value="ECO:0007669"/>
    <property type="project" value="TreeGrafter"/>
</dbReference>
<keyword evidence="2 4" id="KW-0238">DNA-binding</keyword>
<dbReference type="AlphaFoldDB" id="A0A1T2Z7S6"/>
<accession>A0A1T2Z7S6</accession>
<dbReference type="PANTHER" id="PTHR30055">
    <property type="entry name" value="HTH-TYPE TRANSCRIPTIONAL REGULATOR RUTR"/>
    <property type="match status" value="1"/>
</dbReference>
<dbReference type="PROSITE" id="PS50977">
    <property type="entry name" value="HTH_TETR_2"/>
    <property type="match status" value="1"/>
</dbReference>
<dbReference type="Pfam" id="PF00440">
    <property type="entry name" value="TetR_N"/>
    <property type="match status" value="1"/>
</dbReference>
<feature type="DNA-binding region" description="H-T-H motif" evidence="4">
    <location>
        <begin position="38"/>
        <end position="57"/>
    </location>
</feature>
<sequence length="203" mass="22019">MTVEDLEKPQPYHHGDLRSALLTAAEAMLERVGVEGLSLRELTREIGVSNNAPRRHFPSKQSLLDALALQGFERLGVVLDRAASSDEAEFFPRLIAVVNANIRFVTQHRALFRLMFASKQREGASAQMLESSYKSLLAGPQTIAYGQRIGAVVEGDPVQLALTVFAAVEGLISLSVDGKLGGVPIEEVAEMIVGNIMLGLKPR</sequence>
<evidence type="ECO:0000256" key="3">
    <source>
        <dbReference type="ARBA" id="ARBA00023163"/>
    </source>
</evidence>
<dbReference type="GO" id="GO:0003700">
    <property type="term" value="F:DNA-binding transcription factor activity"/>
    <property type="evidence" value="ECO:0007669"/>
    <property type="project" value="TreeGrafter"/>
</dbReference>
<dbReference type="PANTHER" id="PTHR30055:SF220">
    <property type="entry name" value="TETR-FAMILY REGULATORY PROTEIN"/>
    <property type="match status" value="1"/>
</dbReference>
<dbReference type="Gene3D" id="1.10.357.10">
    <property type="entry name" value="Tetracycline Repressor, domain 2"/>
    <property type="match status" value="1"/>
</dbReference>
<gene>
    <name evidence="6" type="ORF">BFW87_01675</name>
</gene>
<reference evidence="6 7" key="1">
    <citation type="submission" date="2016-12" db="EMBL/GenBank/DDBJ databases">
        <title>Draft genome sequences of seven strains of Pseudomonas fluorescens that produce 4-formylaminooxyvinylglycine.</title>
        <authorList>
            <person name="Okrent R.A."/>
            <person name="Manning V.A."/>
            <person name="Trippe K.M."/>
        </authorList>
    </citation>
    <scope>NUCLEOTIDE SEQUENCE [LARGE SCALE GENOMIC DNA]</scope>
    <source>
        <strain evidence="6 7">P5A</strain>
    </source>
</reference>
<dbReference type="InterPro" id="IPR025996">
    <property type="entry name" value="MT1864/Rv1816-like_C"/>
</dbReference>
<dbReference type="InterPro" id="IPR036271">
    <property type="entry name" value="Tet_transcr_reg_TetR-rel_C_sf"/>
</dbReference>
<evidence type="ECO:0000256" key="1">
    <source>
        <dbReference type="ARBA" id="ARBA00023015"/>
    </source>
</evidence>
<dbReference type="InterPro" id="IPR050109">
    <property type="entry name" value="HTH-type_TetR-like_transc_reg"/>
</dbReference>
<dbReference type="EMBL" id="MSDF01000003">
    <property type="protein sequence ID" value="OPB00359.1"/>
    <property type="molecule type" value="Genomic_DNA"/>
</dbReference>
<dbReference type="InterPro" id="IPR009057">
    <property type="entry name" value="Homeodomain-like_sf"/>
</dbReference>
<dbReference type="InterPro" id="IPR001647">
    <property type="entry name" value="HTH_TetR"/>
</dbReference>
<organism evidence="6 7">
    <name type="scientific">Pseudomonas fluorescens</name>
    <dbReference type="NCBI Taxonomy" id="294"/>
    <lineage>
        <taxon>Bacteria</taxon>
        <taxon>Pseudomonadati</taxon>
        <taxon>Pseudomonadota</taxon>
        <taxon>Gammaproteobacteria</taxon>
        <taxon>Pseudomonadales</taxon>
        <taxon>Pseudomonadaceae</taxon>
        <taxon>Pseudomonas</taxon>
    </lineage>
</organism>
<name>A0A1T2Z7S6_PSEFL</name>
<protein>
    <recommendedName>
        <fullName evidence="5">HTH tetR-type domain-containing protein</fullName>
    </recommendedName>
</protein>
<dbReference type="Pfam" id="PF13305">
    <property type="entry name" value="TetR_C_33"/>
    <property type="match status" value="1"/>
</dbReference>
<evidence type="ECO:0000256" key="2">
    <source>
        <dbReference type="ARBA" id="ARBA00023125"/>
    </source>
</evidence>